<evidence type="ECO:0000256" key="5">
    <source>
        <dbReference type="SAM" id="Phobius"/>
    </source>
</evidence>
<dbReference type="EMBL" id="CP034464">
    <property type="protein sequence ID" value="AZP11898.1"/>
    <property type="molecule type" value="Genomic_DNA"/>
</dbReference>
<dbReference type="SUPFAM" id="SSF161084">
    <property type="entry name" value="MAPEG domain-like"/>
    <property type="match status" value="1"/>
</dbReference>
<protein>
    <submittedName>
        <fullName evidence="7">Glutathione metabolism protein</fullName>
    </submittedName>
</protein>
<organism evidence="7 8">
    <name type="scientific">Undibacterium parvum</name>
    <dbReference type="NCBI Taxonomy" id="401471"/>
    <lineage>
        <taxon>Bacteria</taxon>
        <taxon>Pseudomonadati</taxon>
        <taxon>Pseudomonadota</taxon>
        <taxon>Betaproteobacteria</taxon>
        <taxon>Burkholderiales</taxon>
        <taxon>Oxalobacteraceae</taxon>
        <taxon>Undibacterium</taxon>
    </lineage>
</organism>
<dbReference type="InterPro" id="IPR023352">
    <property type="entry name" value="MAPEG-like_dom_sf"/>
</dbReference>
<evidence type="ECO:0000256" key="4">
    <source>
        <dbReference type="ARBA" id="ARBA00023136"/>
    </source>
</evidence>
<proteinExistence type="predicted"/>
<dbReference type="OrthoDB" id="513661at2"/>
<evidence type="ECO:0000256" key="1">
    <source>
        <dbReference type="ARBA" id="ARBA00004370"/>
    </source>
</evidence>
<dbReference type="RefSeq" id="WP_126127280.1">
    <property type="nucleotide sequence ID" value="NZ_CP034464.1"/>
</dbReference>
<dbReference type="Gene3D" id="1.20.120.550">
    <property type="entry name" value="Membrane associated eicosanoid/glutathione metabolism-like domain"/>
    <property type="match status" value="1"/>
</dbReference>
<dbReference type="PANTHER" id="PTHR35371:SF1">
    <property type="entry name" value="BLR7753 PROTEIN"/>
    <property type="match status" value="1"/>
</dbReference>
<comment type="subcellular location">
    <subcellularLocation>
        <location evidence="1">Membrane</location>
    </subcellularLocation>
</comment>
<keyword evidence="6" id="KW-0732">Signal</keyword>
<reference evidence="7 8" key="1">
    <citation type="journal article" date="2011" name="Int. J. Syst. Evol. Microbiol.">
        <title>Description of Undibacterium oligocarboniphilum sp. nov., isolated from purified water, and Undibacterium pigrum strain CCUG 49012 as the type strain of Undibacterium parvum sp. nov., and emended descriptions of the genus Undibacterium and the species Undibacterium pigrum.</title>
        <authorList>
            <person name="Eder W."/>
            <person name="Wanner G."/>
            <person name="Ludwig W."/>
            <person name="Busse H.J."/>
            <person name="Ziemke-Kageler F."/>
            <person name="Lang E."/>
        </authorList>
    </citation>
    <scope>NUCLEOTIDE SEQUENCE [LARGE SCALE GENOMIC DNA]</scope>
    <source>
        <strain evidence="7 8">DSM 23061</strain>
    </source>
</reference>
<feature type="chain" id="PRO_5018735261" evidence="6">
    <location>
        <begin position="25"/>
        <end position="130"/>
    </location>
</feature>
<evidence type="ECO:0000313" key="8">
    <source>
        <dbReference type="Proteomes" id="UP000275663"/>
    </source>
</evidence>
<feature type="signal peptide" evidence="6">
    <location>
        <begin position="1"/>
        <end position="24"/>
    </location>
</feature>
<evidence type="ECO:0000256" key="6">
    <source>
        <dbReference type="SAM" id="SignalP"/>
    </source>
</evidence>
<dbReference type="AlphaFoldDB" id="A0A3Q9BQ91"/>
<keyword evidence="2 5" id="KW-0812">Transmembrane</keyword>
<evidence type="ECO:0000313" key="7">
    <source>
        <dbReference type="EMBL" id="AZP11898.1"/>
    </source>
</evidence>
<accession>A0A3Q9BQ91</accession>
<keyword evidence="8" id="KW-1185">Reference proteome</keyword>
<evidence type="ECO:0000256" key="2">
    <source>
        <dbReference type="ARBA" id="ARBA00022692"/>
    </source>
</evidence>
<evidence type="ECO:0000256" key="3">
    <source>
        <dbReference type="ARBA" id="ARBA00022989"/>
    </source>
</evidence>
<dbReference type="Proteomes" id="UP000275663">
    <property type="component" value="Chromosome"/>
</dbReference>
<name>A0A3Q9BQ91_9BURK</name>
<dbReference type="GO" id="GO:0016020">
    <property type="term" value="C:membrane"/>
    <property type="evidence" value="ECO:0007669"/>
    <property type="project" value="UniProtKB-SubCell"/>
</dbReference>
<keyword evidence="3 5" id="KW-1133">Transmembrane helix</keyword>
<gene>
    <name evidence="7" type="ORF">EJN92_07715</name>
</gene>
<sequence>MTIANWCLLAACTLPVLTVGLAKASSAKLAANAGRYDNSNPREWAKGLSGWQQRASAAQNNGFEALPMFIAAVLVAQQAHAEQARIDNWAMIFVVLRVLYVVAYLMNIGTVRTLIWGGGVASCVALFMLA</sequence>
<dbReference type="PANTHER" id="PTHR35371">
    <property type="entry name" value="INNER MEMBRANE PROTEIN"/>
    <property type="match status" value="1"/>
</dbReference>
<feature type="transmembrane region" description="Helical" evidence="5">
    <location>
        <begin position="88"/>
        <end position="107"/>
    </location>
</feature>
<dbReference type="InterPro" id="IPR001129">
    <property type="entry name" value="Membr-assoc_MAPEG"/>
</dbReference>
<dbReference type="Pfam" id="PF01124">
    <property type="entry name" value="MAPEG"/>
    <property type="match status" value="1"/>
</dbReference>
<keyword evidence="4 5" id="KW-0472">Membrane</keyword>
<dbReference type="KEGG" id="upv:EJN92_07715"/>